<dbReference type="SUPFAM" id="SSF103473">
    <property type="entry name" value="MFS general substrate transporter"/>
    <property type="match status" value="1"/>
</dbReference>
<evidence type="ECO:0000313" key="10">
    <source>
        <dbReference type="EMBL" id="VUC38130.1"/>
    </source>
</evidence>
<dbReference type="Proteomes" id="UP000766486">
    <property type="component" value="Unassembled WGS sequence"/>
</dbReference>
<keyword evidence="5 8" id="KW-1133">Transmembrane helix</keyword>
<dbReference type="PROSITE" id="PS00217">
    <property type="entry name" value="SUGAR_TRANSPORT_2"/>
    <property type="match status" value="1"/>
</dbReference>
<feature type="transmembrane region" description="Helical" evidence="8">
    <location>
        <begin position="438"/>
        <end position="459"/>
    </location>
</feature>
<evidence type="ECO:0000256" key="2">
    <source>
        <dbReference type="ARBA" id="ARBA00010992"/>
    </source>
</evidence>
<organism evidence="10 11">
    <name type="scientific">Bionectria ochroleuca</name>
    <name type="common">Gliocladium roseum</name>
    <dbReference type="NCBI Taxonomy" id="29856"/>
    <lineage>
        <taxon>Eukaryota</taxon>
        <taxon>Fungi</taxon>
        <taxon>Dikarya</taxon>
        <taxon>Ascomycota</taxon>
        <taxon>Pezizomycotina</taxon>
        <taxon>Sordariomycetes</taxon>
        <taxon>Hypocreomycetidae</taxon>
        <taxon>Hypocreales</taxon>
        <taxon>Bionectriaceae</taxon>
        <taxon>Clonostachys</taxon>
    </lineage>
</organism>
<feature type="transmembrane region" description="Helical" evidence="8">
    <location>
        <begin position="16"/>
        <end position="34"/>
    </location>
</feature>
<name>A0ABY6V633_BIOOC</name>
<dbReference type="InterPro" id="IPR005829">
    <property type="entry name" value="Sugar_transporter_CS"/>
</dbReference>
<proteinExistence type="inferred from homology"/>
<accession>A0ABY6V633</accession>
<evidence type="ECO:0000256" key="7">
    <source>
        <dbReference type="SAM" id="MobiDB-lite"/>
    </source>
</evidence>
<feature type="transmembrane region" description="Helical" evidence="8">
    <location>
        <begin position="121"/>
        <end position="145"/>
    </location>
</feature>
<sequence length="517" mass="57333">MGLFNAFAFDWKSHKWAIFYCSVSAIGALCYGYDNTYYNAVLAMQEFKNDYGTRVDENGQKMLPSSFQSLTASSIYIGDLFGAIIASPINERWGRKMVFWVASVCILVGGIAQVADTHHEPVIVVGRILMGLGVGQFTVTTLLYMGEIAPSEIRGPVLMMFQFLQSWSQLIASAIGQGTEAIKSSLSYKLPMGGLVILPLMMFAGLPFIPESPVWYILKGRRDDAEKSLRQINRSQANYDPSAELQALEEIRRIEIQHAEESSWKSLIVDPIERRKVIYSSGAMFSQQICGILFFYVYGVVFAQEIGISDPFLIQLITNILQIFAVGAAVVTGNKVRRRVNLMVTNLMMLVAFTIIGGMGTFRPLTRGPQYVIVIFSYFVIIGFNFGLGPLAYTVAREMSVGTNSNKIMSTSIVVFYFTTWVVSFTAPYMYYDGGLGPMVGFVYAGTTCLAIAWTWFCVGETAGRTNLEISRFFTENVPVRQWKTYVFTQGRTGGDGEKSSESFGDDKGAASHVDSV</sequence>
<dbReference type="InterPro" id="IPR003663">
    <property type="entry name" value="Sugar/inositol_transpt"/>
</dbReference>
<dbReference type="PANTHER" id="PTHR48022:SF77">
    <property type="entry name" value="MAJOR FACILITATOR SUPERFAMILY (MFS) PROFILE DOMAIN-CONTAINING PROTEIN"/>
    <property type="match status" value="1"/>
</dbReference>
<evidence type="ECO:0000256" key="6">
    <source>
        <dbReference type="ARBA" id="ARBA00023136"/>
    </source>
</evidence>
<evidence type="ECO:0000313" key="11">
    <source>
        <dbReference type="Proteomes" id="UP000766486"/>
    </source>
</evidence>
<comment type="caution">
    <text evidence="10">The sequence shown here is derived from an EMBL/GenBank/DDBJ whole genome shotgun (WGS) entry which is preliminary data.</text>
</comment>
<feature type="region of interest" description="Disordered" evidence="7">
    <location>
        <begin position="493"/>
        <end position="517"/>
    </location>
</feature>
<evidence type="ECO:0000256" key="4">
    <source>
        <dbReference type="ARBA" id="ARBA00022692"/>
    </source>
</evidence>
<dbReference type="InterPro" id="IPR020846">
    <property type="entry name" value="MFS_dom"/>
</dbReference>
<evidence type="ECO:0000259" key="9">
    <source>
        <dbReference type="PROSITE" id="PS50850"/>
    </source>
</evidence>
<dbReference type="Gene3D" id="1.20.1250.20">
    <property type="entry name" value="MFS general substrate transporter like domains"/>
    <property type="match status" value="1"/>
</dbReference>
<comment type="subcellular location">
    <subcellularLocation>
        <location evidence="1">Membrane</location>
        <topology evidence="1">Multi-pass membrane protein</topology>
    </subcellularLocation>
</comment>
<feature type="transmembrane region" description="Helical" evidence="8">
    <location>
        <begin position="340"/>
        <end position="359"/>
    </location>
</feature>
<protein>
    <recommendedName>
        <fullName evidence="9">Major facilitator superfamily (MFS) profile domain-containing protein</fullName>
    </recommendedName>
</protein>
<keyword evidence="4 8" id="KW-0812">Transmembrane</keyword>
<dbReference type="EMBL" id="CABFNS010001110">
    <property type="protein sequence ID" value="VUC38130.1"/>
    <property type="molecule type" value="Genomic_DNA"/>
</dbReference>
<feature type="transmembrane region" description="Helical" evidence="8">
    <location>
        <begin position="98"/>
        <end position="115"/>
    </location>
</feature>
<reference evidence="10 11" key="1">
    <citation type="submission" date="2019-06" db="EMBL/GenBank/DDBJ databases">
        <authorList>
            <person name="Broberg M."/>
        </authorList>
    </citation>
    <scope>NUCLEOTIDE SEQUENCE [LARGE SCALE GENOMIC DNA]</scope>
</reference>
<dbReference type="PRINTS" id="PR00171">
    <property type="entry name" value="SUGRTRNSPORT"/>
</dbReference>
<dbReference type="InterPro" id="IPR050360">
    <property type="entry name" value="MFS_Sugar_Transporters"/>
</dbReference>
<evidence type="ECO:0000256" key="3">
    <source>
        <dbReference type="ARBA" id="ARBA00022448"/>
    </source>
</evidence>
<feature type="transmembrane region" description="Helical" evidence="8">
    <location>
        <begin position="157"/>
        <end position="176"/>
    </location>
</feature>
<feature type="transmembrane region" description="Helical" evidence="8">
    <location>
        <begin position="277"/>
        <end position="300"/>
    </location>
</feature>
<evidence type="ECO:0000256" key="5">
    <source>
        <dbReference type="ARBA" id="ARBA00022989"/>
    </source>
</evidence>
<keyword evidence="3" id="KW-0813">Transport</keyword>
<dbReference type="InterPro" id="IPR005828">
    <property type="entry name" value="MFS_sugar_transport-like"/>
</dbReference>
<keyword evidence="11" id="KW-1185">Reference proteome</keyword>
<keyword evidence="6 8" id="KW-0472">Membrane</keyword>
<feature type="transmembrane region" description="Helical" evidence="8">
    <location>
        <begin position="408"/>
        <end position="432"/>
    </location>
</feature>
<gene>
    <name evidence="10" type="ORF">CLO192961_LOCUS494335</name>
</gene>
<dbReference type="PANTHER" id="PTHR48022">
    <property type="entry name" value="PLASTIDIC GLUCOSE TRANSPORTER 4"/>
    <property type="match status" value="1"/>
</dbReference>
<feature type="compositionally biased region" description="Basic and acidic residues" evidence="7">
    <location>
        <begin position="495"/>
        <end position="517"/>
    </location>
</feature>
<dbReference type="PROSITE" id="PS50850">
    <property type="entry name" value="MFS"/>
    <property type="match status" value="1"/>
</dbReference>
<feature type="transmembrane region" description="Helical" evidence="8">
    <location>
        <begin position="312"/>
        <end position="333"/>
    </location>
</feature>
<dbReference type="Pfam" id="PF00083">
    <property type="entry name" value="Sugar_tr"/>
    <property type="match status" value="1"/>
</dbReference>
<feature type="transmembrane region" description="Helical" evidence="8">
    <location>
        <begin position="67"/>
        <end position="86"/>
    </location>
</feature>
<feature type="transmembrane region" description="Helical" evidence="8">
    <location>
        <begin position="196"/>
        <end position="218"/>
    </location>
</feature>
<evidence type="ECO:0000256" key="8">
    <source>
        <dbReference type="SAM" id="Phobius"/>
    </source>
</evidence>
<dbReference type="InterPro" id="IPR036259">
    <property type="entry name" value="MFS_trans_sf"/>
</dbReference>
<comment type="similarity">
    <text evidence="2">Belongs to the major facilitator superfamily. Sugar transporter (TC 2.A.1.1) family.</text>
</comment>
<feature type="transmembrane region" description="Helical" evidence="8">
    <location>
        <begin position="371"/>
        <end position="396"/>
    </location>
</feature>
<feature type="domain" description="Major facilitator superfamily (MFS) profile" evidence="9">
    <location>
        <begin position="20"/>
        <end position="463"/>
    </location>
</feature>
<evidence type="ECO:0000256" key="1">
    <source>
        <dbReference type="ARBA" id="ARBA00004141"/>
    </source>
</evidence>